<dbReference type="SUPFAM" id="SSF52540">
    <property type="entry name" value="P-loop containing nucleoside triphosphate hydrolases"/>
    <property type="match status" value="1"/>
</dbReference>
<keyword evidence="1" id="KW-0813">Transport</keyword>
<dbReference type="CDD" id="cd03255">
    <property type="entry name" value="ABC_MJ0796_LolCDE_FtsE"/>
    <property type="match status" value="1"/>
</dbReference>
<proteinExistence type="predicted"/>
<dbReference type="GO" id="GO:0016887">
    <property type="term" value="F:ATP hydrolysis activity"/>
    <property type="evidence" value="ECO:0007669"/>
    <property type="project" value="InterPro"/>
</dbReference>
<protein>
    <submittedName>
        <fullName evidence="5">ABC transporter ATP-binding protein</fullName>
    </submittedName>
</protein>
<dbReference type="PROSITE" id="PS50893">
    <property type="entry name" value="ABC_TRANSPORTER_2"/>
    <property type="match status" value="1"/>
</dbReference>
<evidence type="ECO:0000256" key="1">
    <source>
        <dbReference type="ARBA" id="ARBA00022448"/>
    </source>
</evidence>
<dbReference type="InterPro" id="IPR027417">
    <property type="entry name" value="P-loop_NTPase"/>
</dbReference>
<sequence>MTEAVKLAGVSLSLPVEDREDLEILKGIDFSIEAGSKCGLVGPSGSGKTSLLTLIAGLRKPSAGQINILDESIVEMDEEQLADFRRANIGVVFQNFHLLPAMTALENAAIPLELAGAADAEERAYAALSQVGLKERARHYPHQLSGGEQQRTAIARAFVASPKLVLADEPTGNLDGKTSENVMETLEELIRTNKTTMLLITHNEALLDGVGQVARMNSGQLSVAAA</sequence>
<evidence type="ECO:0000256" key="2">
    <source>
        <dbReference type="ARBA" id="ARBA00022741"/>
    </source>
</evidence>
<dbReference type="GO" id="GO:0022857">
    <property type="term" value="F:transmembrane transporter activity"/>
    <property type="evidence" value="ECO:0007669"/>
    <property type="project" value="TreeGrafter"/>
</dbReference>
<gene>
    <name evidence="5" type="ORF">ISN26_00500</name>
</gene>
<dbReference type="InterPro" id="IPR003593">
    <property type="entry name" value="AAA+_ATPase"/>
</dbReference>
<dbReference type="GO" id="GO:0005886">
    <property type="term" value="C:plasma membrane"/>
    <property type="evidence" value="ECO:0007669"/>
    <property type="project" value="TreeGrafter"/>
</dbReference>
<dbReference type="InterPro" id="IPR017911">
    <property type="entry name" value="MacB-like_ATP-bd"/>
</dbReference>
<dbReference type="Proteomes" id="UP000604381">
    <property type="component" value="Unassembled WGS sequence"/>
</dbReference>
<evidence type="ECO:0000313" key="6">
    <source>
        <dbReference type="Proteomes" id="UP000604381"/>
    </source>
</evidence>
<dbReference type="InterPro" id="IPR003439">
    <property type="entry name" value="ABC_transporter-like_ATP-bd"/>
</dbReference>
<dbReference type="Gene3D" id="3.40.50.300">
    <property type="entry name" value="P-loop containing nucleotide triphosphate hydrolases"/>
    <property type="match status" value="1"/>
</dbReference>
<organism evidence="5 6">
    <name type="scientific">Candidatus Amphirhobacter heronislandensis</name>
    <dbReference type="NCBI Taxonomy" id="1732024"/>
    <lineage>
        <taxon>Bacteria</taxon>
        <taxon>Pseudomonadati</taxon>
        <taxon>Pseudomonadota</taxon>
        <taxon>Gammaproteobacteria</taxon>
        <taxon>Candidatus Tethybacterales</taxon>
        <taxon>Candidatus Tethybacteraceae</taxon>
        <taxon>Candidatus Amphirhobacter</taxon>
    </lineage>
</organism>
<dbReference type="PANTHER" id="PTHR24220">
    <property type="entry name" value="IMPORT ATP-BINDING PROTEIN"/>
    <property type="match status" value="1"/>
</dbReference>
<comment type="caution">
    <text evidence="5">The sequence shown here is derived from an EMBL/GenBank/DDBJ whole genome shotgun (WGS) entry which is preliminary data.</text>
</comment>
<evidence type="ECO:0000256" key="3">
    <source>
        <dbReference type="ARBA" id="ARBA00022840"/>
    </source>
</evidence>
<dbReference type="EMBL" id="JADHEI010000009">
    <property type="protein sequence ID" value="MBF2734572.1"/>
    <property type="molecule type" value="Genomic_DNA"/>
</dbReference>
<keyword evidence="2" id="KW-0547">Nucleotide-binding</keyword>
<dbReference type="GO" id="GO:0005524">
    <property type="term" value="F:ATP binding"/>
    <property type="evidence" value="ECO:0007669"/>
    <property type="project" value="UniProtKB-KW"/>
</dbReference>
<keyword evidence="6" id="KW-1185">Reference proteome</keyword>
<accession>A0A930XVZ9</accession>
<evidence type="ECO:0000313" key="5">
    <source>
        <dbReference type="EMBL" id="MBF2734572.1"/>
    </source>
</evidence>
<dbReference type="InterPro" id="IPR015854">
    <property type="entry name" value="ABC_transpr_LolD-like"/>
</dbReference>
<dbReference type="SMART" id="SM00382">
    <property type="entry name" value="AAA"/>
    <property type="match status" value="1"/>
</dbReference>
<name>A0A930XVZ9_9GAMM</name>
<evidence type="ECO:0000259" key="4">
    <source>
        <dbReference type="PROSITE" id="PS50893"/>
    </source>
</evidence>
<dbReference type="AlphaFoldDB" id="A0A930XVZ9"/>
<keyword evidence="3 5" id="KW-0067">ATP-binding</keyword>
<reference evidence="5" key="1">
    <citation type="submission" date="2020-10" db="EMBL/GenBank/DDBJ databases">
        <title>An improved Amphimedon queenslandica hologenome assembly reveals how three proteobacterial symbionts can extend the metabolic phenotypic of their marine sponge host.</title>
        <authorList>
            <person name="Degnan B."/>
            <person name="Degnan S."/>
            <person name="Xiang X."/>
        </authorList>
    </citation>
    <scope>NUCLEOTIDE SEQUENCE</scope>
    <source>
        <strain evidence="5">AqS2</strain>
    </source>
</reference>
<dbReference type="Pfam" id="PF00005">
    <property type="entry name" value="ABC_tran"/>
    <property type="match status" value="1"/>
</dbReference>
<feature type="domain" description="ABC transporter" evidence="4">
    <location>
        <begin position="5"/>
        <end position="226"/>
    </location>
</feature>